<reference evidence="1 2" key="1">
    <citation type="submission" date="2024-04" db="EMBL/GenBank/DDBJ databases">
        <authorList>
            <person name="Fracassetti M."/>
        </authorList>
    </citation>
    <scope>NUCLEOTIDE SEQUENCE [LARGE SCALE GENOMIC DNA]</scope>
</reference>
<evidence type="ECO:0000313" key="1">
    <source>
        <dbReference type="EMBL" id="CAL1351921.1"/>
    </source>
</evidence>
<accession>A0AAV2C7T3</accession>
<protein>
    <submittedName>
        <fullName evidence="1">Uncharacterized protein</fullName>
    </submittedName>
</protein>
<keyword evidence="2" id="KW-1185">Reference proteome</keyword>
<comment type="caution">
    <text evidence="1">The sequence shown here is derived from an EMBL/GenBank/DDBJ whole genome shotgun (WGS) entry which is preliminary data.</text>
</comment>
<name>A0AAV2C7T3_9ROSI</name>
<proteinExistence type="predicted"/>
<dbReference type="Proteomes" id="UP001497516">
    <property type="component" value="Unassembled WGS sequence"/>
</dbReference>
<dbReference type="AlphaFoldDB" id="A0AAV2C7T3"/>
<organism evidence="1 2">
    <name type="scientific">Linum trigynum</name>
    <dbReference type="NCBI Taxonomy" id="586398"/>
    <lineage>
        <taxon>Eukaryota</taxon>
        <taxon>Viridiplantae</taxon>
        <taxon>Streptophyta</taxon>
        <taxon>Embryophyta</taxon>
        <taxon>Tracheophyta</taxon>
        <taxon>Spermatophyta</taxon>
        <taxon>Magnoliopsida</taxon>
        <taxon>eudicotyledons</taxon>
        <taxon>Gunneridae</taxon>
        <taxon>Pentapetalae</taxon>
        <taxon>rosids</taxon>
        <taxon>fabids</taxon>
        <taxon>Malpighiales</taxon>
        <taxon>Linaceae</taxon>
        <taxon>Linum</taxon>
    </lineage>
</organism>
<evidence type="ECO:0000313" key="2">
    <source>
        <dbReference type="Proteomes" id="UP001497516"/>
    </source>
</evidence>
<sequence>MRRADSCSGSAAVVVREKGSEDVKMGVKNNRALAVASGFWQGRFRSAGWRSKGKDGRYRRRMKNRMVSL</sequence>
<gene>
    <name evidence="1" type="ORF">LTRI10_LOCUS10184</name>
</gene>
<dbReference type="EMBL" id="CAXIPQ010000005">
    <property type="protein sequence ID" value="CAL1351921.1"/>
    <property type="molecule type" value="Genomic_DNA"/>
</dbReference>